<dbReference type="InterPro" id="IPR000595">
    <property type="entry name" value="cNMP-bd_dom"/>
</dbReference>
<dbReference type="RefSeq" id="WP_013043071.1">
    <property type="nucleotide sequence ID" value="NC_014008.1"/>
</dbReference>
<dbReference type="PANTHER" id="PTHR28008">
    <property type="entry name" value="DOMAIN PROTEIN, PUTATIVE (AFU_ORTHOLOGUE AFUA_3G10980)-RELATED"/>
    <property type="match status" value="1"/>
</dbReference>
<dbReference type="InterPro" id="IPR006976">
    <property type="entry name" value="VanZ-like"/>
</dbReference>
<feature type="transmembrane region" description="Helical" evidence="1">
    <location>
        <begin position="30"/>
        <end position="49"/>
    </location>
</feature>
<name>D5EIV0_CORAD</name>
<feature type="transmembrane region" description="Helical" evidence="1">
    <location>
        <begin position="61"/>
        <end position="78"/>
    </location>
</feature>
<dbReference type="Gene3D" id="2.60.120.10">
    <property type="entry name" value="Jelly Rolls"/>
    <property type="match status" value="1"/>
</dbReference>
<proteinExistence type="predicted"/>
<keyword evidence="1" id="KW-0812">Transmembrane</keyword>
<dbReference type="OrthoDB" id="582407at2"/>
<dbReference type="Pfam" id="PF04892">
    <property type="entry name" value="VanZ"/>
    <property type="match status" value="1"/>
</dbReference>
<dbReference type="Proteomes" id="UP000000925">
    <property type="component" value="Chromosome"/>
</dbReference>
<dbReference type="AlphaFoldDB" id="D5EIV0"/>
<evidence type="ECO:0000256" key="1">
    <source>
        <dbReference type="SAM" id="Phobius"/>
    </source>
</evidence>
<dbReference type="eggNOG" id="COG0664">
    <property type="taxonomic scope" value="Bacteria"/>
</dbReference>
<feature type="transmembrane region" description="Helical" evidence="1">
    <location>
        <begin position="113"/>
        <end position="134"/>
    </location>
</feature>
<evidence type="ECO:0000259" key="2">
    <source>
        <dbReference type="PROSITE" id="PS50042"/>
    </source>
</evidence>
<reference evidence="3 4" key="1">
    <citation type="journal article" date="2010" name="Stand. Genomic Sci.">
        <title>Complete genome sequence of Coraliomargarita akajimensis type strain (04OKA010-24).</title>
        <authorList>
            <person name="Mavromatis K."/>
            <person name="Abt B."/>
            <person name="Brambilla E."/>
            <person name="Lapidus A."/>
            <person name="Copeland A."/>
            <person name="Deshpande S."/>
            <person name="Nolan M."/>
            <person name="Lucas S."/>
            <person name="Tice H."/>
            <person name="Cheng J.F."/>
            <person name="Han C."/>
            <person name="Detter J.C."/>
            <person name="Woyke T."/>
            <person name="Goodwin L."/>
            <person name="Pitluck S."/>
            <person name="Held B."/>
            <person name="Brettin T."/>
            <person name="Tapia R."/>
            <person name="Ivanova N."/>
            <person name="Mikhailova N."/>
            <person name="Pati A."/>
            <person name="Liolios K."/>
            <person name="Chen A."/>
            <person name="Palaniappan K."/>
            <person name="Land M."/>
            <person name="Hauser L."/>
            <person name="Chang Y.J."/>
            <person name="Jeffries C.D."/>
            <person name="Rohde M."/>
            <person name="Goker M."/>
            <person name="Bristow J."/>
            <person name="Eisen J.A."/>
            <person name="Markowitz V."/>
            <person name="Hugenholtz P."/>
            <person name="Klenk H.P."/>
            <person name="Kyrpides N.C."/>
        </authorList>
    </citation>
    <scope>NUCLEOTIDE SEQUENCE [LARGE SCALE GENOMIC DNA]</scope>
    <source>
        <strain evidence="4">DSM 45221 / IAM 15411 / JCM 23193 / KCTC 12865</strain>
    </source>
</reference>
<dbReference type="PANTHER" id="PTHR28008:SF1">
    <property type="entry name" value="DOMAIN PROTEIN, PUTATIVE (AFU_ORTHOLOGUE AFUA_3G10980)-RELATED"/>
    <property type="match status" value="1"/>
</dbReference>
<accession>D5EIV0</accession>
<dbReference type="InterPro" id="IPR014710">
    <property type="entry name" value="RmlC-like_jellyroll"/>
</dbReference>
<dbReference type="HOGENOM" id="CLU_1060555_0_0_0"/>
<dbReference type="PROSITE" id="PS50042">
    <property type="entry name" value="CNMP_BINDING_3"/>
    <property type="match status" value="1"/>
</dbReference>
<dbReference type="CDD" id="cd00038">
    <property type="entry name" value="CAP_ED"/>
    <property type="match status" value="1"/>
</dbReference>
<evidence type="ECO:0000313" key="3">
    <source>
        <dbReference type="EMBL" id="ADE54349.1"/>
    </source>
</evidence>
<gene>
    <name evidence="3" type="ordered locus">Caka_1329</name>
</gene>
<feature type="domain" description="Cyclic nucleotide-binding" evidence="2">
    <location>
        <begin position="153"/>
        <end position="223"/>
    </location>
</feature>
<evidence type="ECO:0000313" key="4">
    <source>
        <dbReference type="Proteomes" id="UP000000925"/>
    </source>
</evidence>
<feature type="transmembrane region" description="Helical" evidence="1">
    <location>
        <begin position="84"/>
        <end position="101"/>
    </location>
</feature>
<organism evidence="3 4">
    <name type="scientific">Coraliomargarita akajimensis (strain DSM 45221 / IAM 15411 / JCM 23193 / KCTC 12865 / 04OKA010-24)</name>
    <dbReference type="NCBI Taxonomy" id="583355"/>
    <lineage>
        <taxon>Bacteria</taxon>
        <taxon>Pseudomonadati</taxon>
        <taxon>Verrucomicrobiota</taxon>
        <taxon>Opitutia</taxon>
        <taxon>Puniceicoccales</taxon>
        <taxon>Coraliomargaritaceae</taxon>
        <taxon>Coraliomargarita</taxon>
    </lineage>
</organism>
<sequence>MPSSSRPTLSAQEIRLASRSGFDLPKPMRIFFLMVGLIGVGLIVMESLSPSRSEMIQLDKLIHFFGYAALSFTFSLTFKPRLLAIALILTLAGSIGIEFLQKLTGRSFDTHDMVANALGILAGTSIGVTGRWFWSIISKQLAEGQAYKRLRVYGKGALIAREGQAVHHLKIVKSGKVEVTRKSWNQPMEFGEGSIIGLMAAIKGEAQMSDIRALDNTVLYEMELDELYKDVGGQDAPVGLVINNMADVIIDLSDKLQKEMST</sequence>
<dbReference type="STRING" id="583355.Caka_1329"/>
<keyword evidence="1" id="KW-1133">Transmembrane helix</keyword>
<keyword evidence="1" id="KW-0472">Membrane</keyword>
<dbReference type="SUPFAM" id="SSF51206">
    <property type="entry name" value="cAMP-binding domain-like"/>
    <property type="match status" value="1"/>
</dbReference>
<keyword evidence="4" id="KW-1185">Reference proteome</keyword>
<protein>
    <submittedName>
        <fullName evidence="3">Putative transcriptional regulator, Crp/Fnr family</fullName>
    </submittedName>
</protein>
<dbReference type="Pfam" id="PF00027">
    <property type="entry name" value="cNMP_binding"/>
    <property type="match status" value="1"/>
</dbReference>
<dbReference type="InterPro" id="IPR018490">
    <property type="entry name" value="cNMP-bd_dom_sf"/>
</dbReference>
<dbReference type="EMBL" id="CP001998">
    <property type="protein sequence ID" value="ADE54349.1"/>
    <property type="molecule type" value="Genomic_DNA"/>
</dbReference>
<dbReference type="KEGG" id="caa:Caka_1329"/>